<gene>
    <name evidence="2" type="primary">ORF174541</name>
</gene>
<dbReference type="EMBL" id="HACG01043206">
    <property type="protein sequence ID" value="CEK90071.1"/>
    <property type="molecule type" value="Transcribed_RNA"/>
</dbReference>
<reference evidence="2" key="1">
    <citation type="submission" date="2014-12" db="EMBL/GenBank/DDBJ databases">
        <title>Insight into the proteome of Arion vulgaris.</title>
        <authorList>
            <person name="Aradska J."/>
            <person name="Bulat T."/>
            <person name="Smidak R."/>
            <person name="Sarate P."/>
            <person name="Gangsoo J."/>
            <person name="Sialana F."/>
            <person name="Bilban M."/>
            <person name="Lubec G."/>
        </authorList>
    </citation>
    <scope>NUCLEOTIDE SEQUENCE</scope>
    <source>
        <tissue evidence="2">Skin</tissue>
    </source>
</reference>
<keyword evidence="1" id="KW-0812">Transmembrane</keyword>
<accession>A0A0B7BCQ1</accession>
<keyword evidence="1" id="KW-0472">Membrane</keyword>
<sequence>MCMCTDDFNEVDEEDLMNTESLLIAVHILFIQLMSYSFIQLMSYHFMLLGNSI</sequence>
<organism evidence="2">
    <name type="scientific">Arion vulgaris</name>
    <dbReference type="NCBI Taxonomy" id="1028688"/>
    <lineage>
        <taxon>Eukaryota</taxon>
        <taxon>Metazoa</taxon>
        <taxon>Spiralia</taxon>
        <taxon>Lophotrochozoa</taxon>
        <taxon>Mollusca</taxon>
        <taxon>Gastropoda</taxon>
        <taxon>Heterobranchia</taxon>
        <taxon>Euthyneura</taxon>
        <taxon>Panpulmonata</taxon>
        <taxon>Eupulmonata</taxon>
        <taxon>Stylommatophora</taxon>
        <taxon>Helicina</taxon>
        <taxon>Arionoidea</taxon>
        <taxon>Arionidae</taxon>
        <taxon>Arion</taxon>
    </lineage>
</organism>
<proteinExistence type="predicted"/>
<dbReference type="AlphaFoldDB" id="A0A0B7BCQ1"/>
<protein>
    <submittedName>
        <fullName evidence="2">Uncharacterized protein</fullName>
    </submittedName>
</protein>
<evidence type="ECO:0000313" key="2">
    <source>
        <dbReference type="EMBL" id="CEK90071.1"/>
    </source>
</evidence>
<evidence type="ECO:0000256" key="1">
    <source>
        <dbReference type="SAM" id="Phobius"/>
    </source>
</evidence>
<name>A0A0B7BCQ1_9EUPU</name>
<feature type="transmembrane region" description="Helical" evidence="1">
    <location>
        <begin position="22"/>
        <end position="39"/>
    </location>
</feature>
<keyword evidence="1" id="KW-1133">Transmembrane helix</keyword>